<comment type="subcellular location">
    <subcellularLocation>
        <location evidence="1">Endoplasmic reticulum membrane</location>
    </subcellularLocation>
</comment>
<comment type="function">
    <text evidence="9">Catalyzes the formation of aromatic C18 estrogens from C19 androgens.</text>
</comment>
<feature type="binding site" description="axial binding residue" evidence="15">
    <location>
        <position position="527"/>
    </location>
    <ligand>
        <name>heme</name>
        <dbReference type="ChEBI" id="CHEBI:30413"/>
    </ligand>
    <ligandPart>
        <name>Fe</name>
        <dbReference type="ChEBI" id="CHEBI:18248"/>
    </ligandPart>
</feature>
<evidence type="ECO:0000256" key="3">
    <source>
        <dbReference type="ARBA" id="ARBA00022617"/>
    </source>
</evidence>
<comment type="catalytic activity">
    <reaction evidence="14">
        <text>androst-4-ene-3,17-dione + 3 reduced [NADPH--hemoprotein reductase] + 3 O2 = estrone + formate + 3 oxidized [NADPH--hemoprotein reductase] + 4 H2O + 4 H(+)</text>
        <dbReference type="Rhea" id="RHEA:38195"/>
        <dbReference type="Rhea" id="RHEA-COMP:11964"/>
        <dbReference type="Rhea" id="RHEA-COMP:11965"/>
        <dbReference type="ChEBI" id="CHEBI:15377"/>
        <dbReference type="ChEBI" id="CHEBI:15378"/>
        <dbReference type="ChEBI" id="CHEBI:15379"/>
        <dbReference type="ChEBI" id="CHEBI:15740"/>
        <dbReference type="ChEBI" id="CHEBI:16422"/>
        <dbReference type="ChEBI" id="CHEBI:17263"/>
        <dbReference type="ChEBI" id="CHEBI:57618"/>
        <dbReference type="ChEBI" id="CHEBI:58210"/>
        <dbReference type="EC" id="1.14.14.14"/>
    </reaction>
</comment>
<keyword evidence="4 15" id="KW-0479">Metal-binding</keyword>
<keyword evidence="3 15" id="KW-0349">Heme</keyword>
<dbReference type="InterPro" id="IPR001128">
    <property type="entry name" value="Cyt_P450"/>
</dbReference>
<comment type="similarity">
    <text evidence="2">Belongs to the cytochrome P450 family.</text>
</comment>
<evidence type="ECO:0000313" key="18">
    <source>
        <dbReference type="Proteomes" id="UP000694680"/>
    </source>
</evidence>
<keyword evidence="7" id="KW-0560">Oxidoreductase</keyword>
<reference evidence="17" key="2">
    <citation type="submission" date="2025-08" db="UniProtKB">
        <authorList>
            <consortium name="Ensembl"/>
        </authorList>
    </citation>
    <scope>IDENTIFICATION</scope>
</reference>
<dbReference type="GO" id="GO:0020037">
    <property type="term" value="F:heme binding"/>
    <property type="evidence" value="ECO:0007669"/>
    <property type="project" value="InterPro"/>
</dbReference>
<dbReference type="PRINTS" id="PR00385">
    <property type="entry name" value="P450"/>
</dbReference>
<evidence type="ECO:0000256" key="15">
    <source>
        <dbReference type="PIRSR" id="PIRSR602401-1"/>
    </source>
</evidence>
<keyword evidence="8 16" id="KW-0472">Membrane</keyword>
<evidence type="ECO:0000256" key="4">
    <source>
        <dbReference type="ARBA" id="ARBA00022723"/>
    </source>
</evidence>
<keyword evidence="7" id="KW-0503">Monooxygenase</keyword>
<dbReference type="GO" id="GO:0005789">
    <property type="term" value="C:endoplasmic reticulum membrane"/>
    <property type="evidence" value="ECO:0007669"/>
    <property type="project" value="UniProtKB-SubCell"/>
</dbReference>
<dbReference type="Proteomes" id="UP000694680">
    <property type="component" value="Chromosome 16"/>
</dbReference>
<accession>A0A8C5EQ54</accession>
<evidence type="ECO:0000256" key="9">
    <source>
        <dbReference type="ARBA" id="ARBA00037202"/>
    </source>
</evidence>
<evidence type="ECO:0000313" key="17">
    <source>
        <dbReference type="Ensembl" id="ENSGWIP00000023070.1"/>
    </source>
</evidence>
<organism evidence="17 18">
    <name type="scientific">Gouania willdenowi</name>
    <name type="common">Blunt-snouted clingfish</name>
    <name type="synonym">Lepadogaster willdenowi</name>
    <dbReference type="NCBI Taxonomy" id="441366"/>
    <lineage>
        <taxon>Eukaryota</taxon>
        <taxon>Metazoa</taxon>
        <taxon>Chordata</taxon>
        <taxon>Craniata</taxon>
        <taxon>Vertebrata</taxon>
        <taxon>Euteleostomi</taxon>
        <taxon>Actinopterygii</taxon>
        <taxon>Neopterygii</taxon>
        <taxon>Teleostei</taxon>
        <taxon>Neoteleostei</taxon>
        <taxon>Acanthomorphata</taxon>
        <taxon>Ovalentaria</taxon>
        <taxon>Blenniimorphae</taxon>
        <taxon>Blenniiformes</taxon>
        <taxon>Gobiesocoidei</taxon>
        <taxon>Gobiesocidae</taxon>
        <taxon>Gobiesocinae</taxon>
        <taxon>Gouania</taxon>
    </lineage>
</organism>
<keyword evidence="6 15" id="KW-0408">Iron</keyword>
<dbReference type="Pfam" id="PF00067">
    <property type="entry name" value="p450"/>
    <property type="match status" value="1"/>
</dbReference>
<evidence type="ECO:0000256" key="7">
    <source>
        <dbReference type="ARBA" id="ARBA00023033"/>
    </source>
</evidence>
<comment type="cofactor">
    <cofactor evidence="15">
        <name>heme</name>
        <dbReference type="ChEBI" id="CHEBI:30413"/>
    </cofactor>
</comment>
<evidence type="ECO:0000256" key="10">
    <source>
        <dbReference type="ARBA" id="ARBA00038885"/>
    </source>
</evidence>
<gene>
    <name evidence="17" type="primary">LOC114478306</name>
</gene>
<evidence type="ECO:0000256" key="6">
    <source>
        <dbReference type="ARBA" id="ARBA00023004"/>
    </source>
</evidence>
<keyword evidence="5" id="KW-0256">Endoplasmic reticulum</keyword>
<dbReference type="EC" id="1.14.14.14" evidence="10"/>
<dbReference type="InterPro" id="IPR050196">
    <property type="entry name" value="Cytochrome_P450_Monoox"/>
</dbReference>
<dbReference type="PRINTS" id="PR00463">
    <property type="entry name" value="EP450I"/>
</dbReference>
<dbReference type="AlphaFoldDB" id="A0A8C5EQ54"/>
<comment type="catalytic activity">
    <reaction evidence="13">
        <text>testosterone + 3 reduced [NADPH--hemoprotein reductase] + 3 O2 = 17beta-estradiol + formate + 3 oxidized [NADPH--hemoprotein reductase] + 4 H2O + 4 H(+)</text>
        <dbReference type="Rhea" id="RHEA:38191"/>
        <dbReference type="Rhea" id="RHEA-COMP:11964"/>
        <dbReference type="Rhea" id="RHEA-COMP:11965"/>
        <dbReference type="ChEBI" id="CHEBI:15377"/>
        <dbReference type="ChEBI" id="CHEBI:15378"/>
        <dbReference type="ChEBI" id="CHEBI:15379"/>
        <dbReference type="ChEBI" id="CHEBI:15740"/>
        <dbReference type="ChEBI" id="CHEBI:16469"/>
        <dbReference type="ChEBI" id="CHEBI:17347"/>
        <dbReference type="ChEBI" id="CHEBI:57618"/>
        <dbReference type="ChEBI" id="CHEBI:58210"/>
        <dbReference type="EC" id="1.14.14.14"/>
    </reaction>
</comment>
<evidence type="ECO:0000256" key="13">
    <source>
        <dbReference type="ARBA" id="ARBA00047938"/>
    </source>
</evidence>
<keyword evidence="16" id="KW-0812">Transmembrane</keyword>
<dbReference type="PANTHER" id="PTHR24291:SF201">
    <property type="entry name" value="CYTOCHROME P450, FAMILY 4, SUBFAMILY B, POLYPEPTIDE 7"/>
    <property type="match status" value="1"/>
</dbReference>
<dbReference type="Ensembl" id="ENSGWIT00000025278.1">
    <property type="protein sequence ID" value="ENSGWIP00000023070.1"/>
    <property type="gene ID" value="ENSGWIG00000010506.1"/>
</dbReference>
<dbReference type="PANTHER" id="PTHR24291">
    <property type="entry name" value="CYTOCHROME P450 FAMILY 4"/>
    <property type="match status" value="1"/>
</dbReference>
<evidence type="ECO:0000256" key="2">
    <source>
        <dbReference type="ARBA" id="ARBA00010617"/>
    </source>
</evidence>
<name>A0A8C5EQ54_GOUWI</name>
<evidence type="ECO:0000256" key="16">
    <source>
        <dbReference type="SAM" id="Phobius"/>
    </source>
</evidence>
<keyword evidence="18" id="KW-1185">Reference proteome</keyword>
<dbReference type="Gene3D" id="1.10.630.10">
    <property type="entry name" value="Cytochrome P450"/>
    <property type="match status" value="1"/>
</dbReference>
<evidence type="ECO:0000256" key="12">
    <source>
        <dbReference type="ARBA" id="ARBA00043174"/>
    </source>
</evidence>
<feature type="transmembrane region" description="Helical" evidence="16">
    <location>
        <begin position="101"/>
        <end position="123"/>
    </location>
</feature>
<proteinExistence type="inferred from homology"/>
<reference evidence="17" key="3">
    <citation type="submission" date="2025-09" db="UniProtKB">
        <authorList>
            <consortium name="Ensembl"/>
        </authorList>
    </citation>
    <scope>IDENTIFICATION</scope>
</reference>
<dbReference type="InterPro" id="IPR002401">
    <property type="entry name" value="Cyt_P450_E_grp-I"/>
</dbReference>
<dbReference type="FunFam" id="1.10.630.10:FF:000005">
    <property type="entry name" value="cytochrome P450 4F22 isoform X2"/>
    <property type="match status" value="1"/>
</dbReference>
<dbReference type="GO" id="GO:0070330">
    <property type="term" value="F:aromatase activity"/>
    <property type="evidence" value="ECO:0007669"/>
    <property type="project" value="UniProtKB-EC"/>
</dbReference>
<dbReference type="InterPro" id="IPR036396">
    <property type="entry name" value="Cyt_P450_sf"/>
</dbReference>
<keyword evidence="16" id="KW-1133">Transmembrane helix</keyword>
<evidence type="ECO:0000256" key="8">
    <source>
        <dbReference type="ARBA" id="ARBA00023136"/>
    </source>
</evidence>
<protein>
    <recommendedName>
        <fullName evidence="10">aromatase</fullName>
        <ecNumber evidence="10">1.14.14.14</ecNumber>
    </recommendedName>
    <alternativeName>
        <fullName evidence="12">Cytochrome P-450AROM</fullName>
    </alternativeName>
    <alternativeName>
        <fullName evidence="11">Estrogen synthase</fullName>
    </alternativeName>
</protein>
<sequence>MVLSEVQVALASNLGWSKLFVATLGLVLVVYKLAALVLKRKHLIRHTKAFPGPPPHFLFGNVHEVSHYPSIYLSIYPSIHLSIYPSIYLSIYLSIYPSIHLSIYLSIHLSIYLSIYLYIWLIYRSYVQFKGDGTEMDRMVAWGKQYPYAYTMWLGPSFCALNVHHPDFMKTLLQCLKIMRVSFFPEPKDEMRYGFLESWIGKGLLLSEGKRWFRHRRLLTPGFHYDILKPYIKLTAESTEVMLVCHLFTLLQLFEHVSLMTLDTILKCAFNCRSNCQTEGSTNAYIKAVYELSFLSSKRSRTFFYHNDLIFNLSPHGFRYRNACKVAHSHTEEVIRKRREALKDDTKKQSTQSKRHLDFLDILLSAKDEHQHSLSDADIRAEVDTFMFEGHDTTASGLSFILYSLACHPEHQNKCRDEILTALEGKDTMEWDDLSKIPYTTMCIKESLRLYPPVPGISRTLTKPMTFVDGRTLPAGFVVTAAIYSVHRNETVWENPNEFNPLRFLPENVSKRSPHAFVPFAAGPRNCIGQNFAMNELKVAVALTLKRYQLMADPTFKPKILPRLVLRSLNGIHIRIKPVDGNQ</sequence>
<reference evidence="17" key="1">
    <citation type="submission" date="2020-06" db="EMBL/GenBank/DDBJ databases">
        <authorList>
            <consortium name="Wellcome Sanger Institute Data Sharing"/>
        </authorList>
    </citation>
    <scope>NUCLEOTIDE SEQUENCE [LARGE SCALE GENOMIC DNA]</scope>
</reference>
<evidence type="ECO:0000256" key="1">
    <source>
        <dbReference type="ARBA" id="ARBA00004586"/>
    </source>
</evidence>
<evidence type="ECO:0000256" key="5">
    <source>
        <dbReference type="ARBA" id="ARBA00022824"/>
    </source>
</evidence>
<feature type="transmembrane region" description="Helical" evidence="16">
    <location>
        <begin position="20"/>
        <end position="38"/>
    </location>
</feature>
<evidence type="ECO:0000256" key="11">
    <source>
        <dbReference type="ARBA" id="ARBA00042499"/>
    </source>
</evidence>
<dbReference type="SUPFAM" id="SSF48264">
    <property type="entry name" value="Cytochrome P450"/>
    <property type="match status" value="1"/>
</dbReference>
<evidence type="ECO:0000256" key="14">
    <source>
        <dbReference type="ARBA" id="ARBA00048642"/>
    </source>
</evidence>
<dbReference type="GO" id="GO:0005506">
    <property type="term" value="F:iron ion binding"/>
    <property type="evidence" value="ECO:0007669"/>
    <property type="project" value="InterPro"/>
</dbReference>